<dbReference type="Gene3D" id="3.40.1280.10">
    <property type="match status" value="1"/>
</dbReference>
<gene>
    <name evidence="1" type="ORF">HRJ53_22315</name>
</gene>
<dbReference type="GO" id="GO:0008168">
    <property type="term" value="F:methyltransferase activity"/>
    <property type="evidence" value="ECO:0007669"/>
    <property type="project" value="UniProtKB-KW"/>
</dbReference>
<keyword evidence="1" id="KW-0808">Transferase</keyword>
<dbReference type="SUPFAM" id="SSF75217">
    <property type="entry name" value="alpha/beta knot"/>
    <property type="match status" value="1"/>
</dbReference>
<dbReference type="AlphaFoldDB" id="A0A7V8NUF0"/>
<dbReference type="InterPro" id="IPR029028">
    <property type="entry name" value="Alpha/beta_knot_MTases"/>
</dbReference>
<dbReference type="EMBL" id="JACDQQ010002152">
    <property type="protein sequence ID" value="MBA0087729.1"/>
    <property type="molecule type" value="Genomic_DNA"/>
</dbReference>
<dbReference type="InterPro" id="IPR029026">
    <property type="entry name" value="tRNA_m1G_MTases_N"/>
</dbReference>
<keyword evidence="1" id="KW-0489">Methyltransferase</keyword>
<protein>
    <submittedName>
        <fullName evidence="1">RNA methyltransferase</fullName>
    </submittedName>
</protein>
<evidence type="ECO:0000313" key="1">
    <source>
        <dbReference type="EMBL" id="MBA0087729.1"/>
    </source>
</evidence>
<feature type="non-terminal residue" evidence="1">
    <location>
        <position position="59"/>
    </location>
</feature>
<dbReference type="Proteomes" id="UP000567293">
    <property type="component" value="Unassembled WGS sequence"/>
</dbReference>
<organism evidence="1 2">
    <name type="scientific">Candidatus Acidiferrum panamense</name>
    <dbReference type="NCBI Taxonomy" id="2741543"/>
    <lineage>
        <taxon>Bacteria</taxon>
        <taxon>Pseudomonadati</taxon>
        <taxon>Acidobacteriota</taxon>
        <taxon>Terriglobia</taxon>
        <taxon>Candidatus Acidiferrales</taxon>
        <taxon>Candidatus Acidiferrum</taxon>
    </lineage>
</organism>
<reference evidence="1" key="1">
    <citation type="submission" date="2020-06" db="EMBL/GenBank/DDBJ databases">
        <title>Legume-microbial interactions unlock mineral nutrients during tropical forest succession.</title>
        <authorList>
            <person name="Epihov D.Z."/>
        </authorList>
    </citation>
    <scope>NUCLEOTIDE SEQUENCE [LARGE SCALE GENOMIC DNA]</scope>
    <source>
        <strain evidence="1">Pan2503</strain>
    </source>
</reference>
<dbReference type="GO" id="GO:0032259">
    <property type="term" value="P:methylation"/>
    <property type="evidence" value="ECO:0007669"/>
    <property type="project" value="UniProtKB-KW"/>
</dbReference>
<keyword evidence="2" id="KW-1185">Reference proteome</keyword>
<evidence type="ECO:0000313" key="2">
    <source>
        <dbReference type="Proteomes" id="UP000567293"/>
    </source>
</evidence>
<comment type="caution">
    <text evidence="1">The sequence shown here is derived from an EMBL/GenBank/DDBJ whole genome shotgun (WGS) entry which is preliminary data.</text>
</comment>
<sequence length="59" mass="6287">MVATRNPINLGAAARAMMNFGFSRLCVVNPYEVAFREARSAVGAAPLLRSAQECSTVAE</sequence>
<name>A0A7V8NUF0_9BACT</name>
<proteinExistence type="predicted"/>
<accession>A0A7V8NUF0</accession>